<sequence length="309" mass="33988">MGARCSDVKVTYLEVSVVGKERDLTDLNAQLTSVKSQNDSLADQVHKLEVSSAALQEKITVYDNCMEQLEKFHNDRMKVVNDKLAKLDSDLAEMACHLEENFYPHLLNTISGRSRAIEKGMQSGLAADIDHGREGMSLADVAAYNPDAEVDFNTALQELCEVDFPLLAELKSFKDASTEDIMNMLRLEGALVDAPRMNDLQPDIEQLKVPIYKYDDQVVLGETSLSFSLSVSHSRYSNVMPTTTDTTKALSTTLDSGSTIAHISVDDYEVMGTNNQAGADGIAKPFLNVDDAELNIPQLFIKISGLGRM</sequence>
<dbReference type="AlphaFoldDB" id="A0A699GX38"/>
<evidence type="ECO:0000256" key="1">
    <source>
        <dbReference type="SAM" id="Coils"/>
    </source>
</evidence>
<name>A0A699GX38_TANCI</name>
<accession>A0A699GX38</accession>
<organism evidence="2">
    <name type="scientific">Tanacetum cinerariifolium</name>
    <name type="common">Dalmatian daisy</name>
    <name type="synonym">Chrysanthemum cinerariifolium</name>
    <dbReference type="NCBI Taxonomy" id="118510"/>
    <lineage>
        <taxon>Eukaryota</taxon>
        <taxon>Viridiplantae</taxon>
        <taxon>Streptophyta</taxon>
        <taxon>Embryophyta</taxon>
        <taxon>Tracheophyta</taxon>
        <taxon>Spermatophyta</taxon>
        <taxon>Magnoliopsida</taxon>
        <taxon>eudicotyledons</taxon>
        <taxon>Gunneridae</taxon>
        <taxon>Pentapetalae</taxon>
        <taxon>asterids</taxon>
        <taxon>campanulids</taxon>
        <taxon>Asterales</taxon>
        <taxon>Asteraceae</taxon>
        <taxon>Asteroideae</taxon>
        <taxon>Anthemideae</taxon>
        <taxon>Anthemidinae</taxon>
        <taxon>Tanacetum</taxon>
    </lineage>
</organism>
<gene>
    <name evidence="2" type="ORF">Tci_239183</name>
</gene>
<protein>
    <recommendedName>
        <fullName evidence="3">Transposase (Putative), gypsy type</fullName>
    </recommendedName>
</protein>
<evidence type="ECO:0000313" key="2">
    <source>
        <dbReference type="EMBL" id="GEW67207.1"/>
    </source>
</evidence>
<dbReference type="EMBL" id="BKCJ010068596">
    <property type="protein sequence ID" value="GEW67207.1"/>
    <property type="molecule type" value="Genomic_DNA"/>
</dbReference>
<feature type="coiled-coil region" evidence="1">
    <location>
        <begin position="24"/>
        <end position="58"/>
    </location>
</feature>
<evidence type="ECO:0008006" key="3">
    <source>
        <dbReference type="Google" id="ProtNLM"/>
    </source>
</evidence>
<comment type="caution">
    <text evidence="2">The sequence shown here is derived from an EMBL/GenBank/DDBJ whole genome shotgun (WGS) entry which is preliminary data.</text>
</comment>
<reference evidence="2" key="1">
    <citation type="journal article" date="2019" name="Sci. Rep.">
        <title>Draft genome of Tanacetum cinerariifolium, the natural source of mosquito coil.</title>
        <authorList>
            <person name="Yamashiro T."/>
            <person name="Shiraishi A."/>
            <person name="Satake H."/>
            <person name="Nakayama K."/>
        </authorList>
    </citation>
    <scope>NUCLEOTIDE SEQUENCE</scope>
</reference>
<proteinExistence type="predicted"/>
<keyword evidence="1" id="KW-0175">Coiled coil</keyword>